<feature type="transmembrane region" description="Helical" evidence="1">
    <location>
        <begin position="26"/>
        <end position="47"/>
    </location>
</feature>
<proteinExistence type="predicted"/>
<feature type="domain" description="GGDEF" evidence="3">
    <location>
        <begin position="740"/>
        <end position="874"/>
    </location>
</feature>
<dbReference type="InterPro" id="IPR054327">
    <property type="entry name" value="His-kinase-like_sensor"/>
</dbReference>
<dbReference type="Gene3D" id="3.30.70.270">
    <property type="match status" value="1"/>
</dbReference>
<dbReference type="CDD" id="cd01949">
    <property type="entry name" value="GGDEF"/>
    <property type="match status" value="1"/>
</dbReference>
<comment type="caution">
    <text evidence="4">The sequence shown here is derived from an EMBL/GenBank/DDBJ whole genome shotgun (WGS) entry which is preliminary data.</text>
</comment>
<dbReference type="AlphaFoldDB" id="A0A5S4WCV1"/>
<dbReference type="PANTHER" id="PTHR44757:SF2">
    <property type="entry name" value="BIOFILM ARCHITECTURE MAINTENANCE PROTEIN MBAA"/>
    <property type="match status" value="1"/>
</dbReference>
<dbReference type="SUPFAM" id="SSF55073">
    <property type="entry name" value="Nucleotide cyclase"/>
    <property type="match status" value="1"/>
</dbReference>
<dbReference type="SUPFAM" id="SSF55785">
    <property type="entry name" value="PYP-like sensor domain (PAS domain)"/>
    <property type="match status" value="2"/>
</dbReference>
<dbReference type="CDD" id="cd12915">
    <property type="entry name" value="PDC2_DGC_like"/>
    <property type="match status" value="1"/>
</dbReference>
<dbReference type="SMART" id="SM00091">
    <property type="entry name" value="PAS"/>
    <property type="match status" value="3"/>
</dbReference>
<feature type="transmembrane region" description="Helical" evidence="1">
    <location>
        <begin position="301"/>
        <end position="322"/>
    </location>
</feature>
<dbReference type="SMART" id="SM00267">
    <property type="entry name" value="GGDEF"/>
    <property type="match status" value="1"/>
</dbReference>
<dbReference type="Proteomes" id="UP000324853">
    <property type="component" value="Unassembled WGS sequence"/>
</dbReference>
<dbReference type="InterPro" id="IPR029787">
    <property type="entry name" value="Nucleotide_cyclase"/>
</dbReference>
<keyword evidence="5" id="KW-1185">Reference proteome</keyword>
<name>A0A5S4WCV1_9BRAD</name>
<keyword evidence="1" id="KW-0472">Membrane</keyword>
<dbReference type="PROSITE" id="PS50883">
    <property type="entry name" value="EAL"/>
    <property type="match status" value="1"/>
</dbReference>
<reference evidence="4 5" key="1">
    <citation type="submission" date="2019-08" db="EMBL/GenBank/DDBJ databases">
        <title>Bradyrhizobium hipponensis sp. nov., a rhizobium isolated from a Lupinus angustifolius root nodule in Tunisia.</title>
        <authorList>
            <person name="Off K."/>
            <person name="Rejili M."/>
            <person name="Mars M."/>
            <person name="Brachmann A."/>
            <person name="Marin M."/>
        </authorList>
    </citation>
    <scope>NUCLEOTIDE SEQUENCE [LARGE SCALE GENOMIC DNA]</scope>
    <source>
        <strain evidence="4 5">CTAW11</strain>
    </source>
</reference>
<gene>
    <name evidence="4" type="ORF">FXB38_28165</name>
</gene>
<sequence>MNFCSYRRWTMPNPWRRPTGSPGSSVTILGLLFSLVVVALFLVDLGIRYREAVASAKTDALNLSAILAEHAAVTFEDIDRVLLEARAIRRDALSGKYADGEAANVALRQLVKSSSILVAVGWTDASGAVVAHSYDHTLPRNNISDMAHFIAQRDGAGTGLFVAPPYRSAGGDKWFSAASRRLNNPDGSFAGIVTAPLDQSFLLKIYRKIDLGPNGSVVLLHRNGRVLARVPEQKDVLGKSVAGGPLFTQYLPVSEVGSYELTSPIDGVARIAAYKAVSGLPLVLVVTYSRSYVLQPLYRHLYTFGPLAAAIVTIILIGTFLLRRQTNALAAASARFDAALSNMPHGLSMFDADAKLLIANSRYRDIYDLTEAQVRRGTPLGSIVGVYKTAGGDLDIDEFLDGARRRTPRIVTLADGRIISILRTPMADGGWVATHEDITEKRRDEMLLAENAAELKLINMRFDVAISNMSQGLCLFDADKNLVISNSRYQQMYDLPDELVMPGTPLERILQHYADRGESAGDLTVNQHLQKMPTLRQQAYELKDQRQVLIQRKPLPDGGWVATHEDVTEQRRGEQMLAQKAAELEAINMRFDAALNNMSQGLCMFDADQRIVVSNARYSEIYHIDGDRIKPGTMLAQILEYRREQGTHFVDVAPDVYLNQNVKQLSEIRELADGRVVAIARHMMADGGWLTTHEDITERARDEKRIAYLAQHDLLTGLANRAVFSEKLDDAAKRSQRHGAKFTVLMLDLDRFKAVNDTLGHAAGDQLLIEVARRLSSSLRDTDVLARLGGDEFAIIQENEKVQSEGAIALALRIIGLIEQPFDLDGHRVSVGTSIGIAFAPEHGADAESLLQRADLALYATKSAGRNDFRIFQPEMTEAADTQKSIEGELREAMARNELELHYQPIIDAGTCAMTGLECFVRWHHPSKGVLAPSQFLDVAEQAGLMLPLGEWILRQACLDAAAWPAHIRVAVNMSAAQFHKGNLLDVVLCALVESGLSPERLELEIPDAALLDGNLAAHLLTVRQLKNLGVGVVLDNCGVGYSAGSYLQSFPFDKFKIDRAIVQGCATRRDCAAVVASAVALARGLDVATVAKGVESRAQFEALQAAGVDLVQGYLFGRPVPNSEVSFDSPLPAQNVA</sequence>
<organism evidence="4 5">
    <name type="scientific">Bradyrhizobium cytisi</name>
    <dbReference type="NCBI Taxonomy" id="515489"/>
    <lineage>
        <taxon>Bacteria</taxon>
        <taxon>Pseudomonadati</taxon>
        <taxon>Pseudomonadota</taxon>
        <taxon>Alphaproteobacteria</taxon>
        <taxon>Hyphomicrobiales</taxon>
        <taxon>Nitrobacteraceae</taxon>
        <taxon>Bradyrhizobium</taxon>
    </lineage>
</organism>
<dbReference type="CDD" id="cd12914">
    <property type="entry name" value="PDC1_DGC_like"/>
    <property type="match status" value="1"/>
</dbReference>
<feature type="domain" description="EAL" evidence="2">
    <location>
        <begin position="883"/>
        <end position="1134"/>
    </location>
</feature>
<evidence type="ECO:0000256" key="1">
    <source>
        <dbReference type="SAM" id="Phobius"/>
    </source>
</evidence>
<dbReference type="PROSITE" id="PS50887">
    <property type="entry name" value="GGDEF"/>
    <property type="match status" value="1"/>
</dbReference>
<dbReference type="SUPFAM" id="SSF141868">
    <property type="entry name" value="EAL domain-like"/>
    <property type="match status" value="1"/>
</dbReference>
<dbReference type="InterPro" id="IPR000160">
    <property type="entry name" value="GGDEF_dom"/>
</dbReference>
<dbReference type="GO" id="GO:0003824">
    <property type="term" value="F:catalytic activity"/>
    <property type="evidence" value="ECO:0007669"/>
    <property type="project" value="UniProtKB-ARBA"/>
</dbReference>
<evidence type="ECO:0000259" key="3">
    <source>
        <dbReference type="PROSITE" id="PS50887"/>
    </source>
</evidence>
<dbReference type="InterPro" id="IPR000014">
    <property type="entry name" value="PAS"/>
</dbReference>
<dbReference type="EMBL" id="VSSR01000047">
    <property type="protein sequence ID" value="TYL78959.1"/>
    <property type="molecule type" value="Genomic_DNA"/>
</dbReference>
<dbReference type="OrthoDB" id="9814202at2"/>
<dbReference type="Pfam" id="PF00563">
    <property type="entry name" value="EAL"/>
    <property type="match status" value="1"/>
</dbReference>
<dbReference type="PANTHER" id="PTHR44757">
    <property type="entry name" value="DIGUANYLATE CYCLASE DGCP"/>
    <property type="match status" value="1"/>
</dbReference>
<dbReference type="NCBIfam" id="TIGR00254">
    <property type="entry name" value="GGDEF"/>
    <property type="match status" value="1"/>
</dbReference>
<dbReference type="Gene3D" id="3.30.450.20">
    <property type="entry name" value="PAS domain"/>
    <property type="match status" value="5"/>
</dbReference>
<dbReference type="Pfam" id="PF12860">
    <property type="entry name" value="PAS_7"/>
    <property type="match status" value="3"/>
</dbReference>
<dbReference type="Pfam" id="PF00990">
    <property type="entry name" value="GGDEF"/>
    <property type="match status" value="1"/>
</dbReference>
<evidence type="ECO:0000259" key="2">
    <source>
        <dbReference type="PROSITE" id="PS50883"/>
    </source>
</evidence>
<keyword evidence="1" id="KW-1133">Transmembrane helix</keyword>
<dbReference type="Gene3D" id="3.20.20.450">
    <property type="entry name" value="EAL domain"/>
    <property type="match status" value="1"/>
</dbReference>
<evidence type="ECO:0000313" key="5">
    <source>
        <dbReference type="Proteomes" id="UP000324853"/>
    </source>
</evidence>
<keyword evidence="1" id="KW-0812">Transmembrane</keyword>
<dbReference type="InterPro" id="IPR035919">
    <property type="entry name" value="EAL_sf"/>
</dbReference>
<dbReference type="InterPro" id="IPR052155">
    <property type="entry name" value="Biofilm_reg_signaling"/>
</dbReference>
<evidence type="ECO:0000313" key="4">
    <source>
        <dbReference type="EMBL" id="TYL78959.1"/>
    </source>
</evidence>
<dbReference type="Pfam" id="PF22588">
    <property type="entry name" value="dCache_1_like"/>
    <property type="match status" value="1"/>
</dbReference>
<dbReference type="InterPro" id="IPR001633">
    <property type="entry name" value="EAL_dom"/>
</dbReference>
<dbReference type="CDD" id="cd01948">
    <property type="entry name" value="EAL"/>
    <property type="match status" value="1"/>
</dbReference>
<dbReference type="InterPro" id="IPR043128">
    <property type="entry name" value="Rev_trsase/Diguanyl_cyclase"/>
</dbReference>
<protein>
    <submittedName>
        <fullName evidence="4">EAL domain-containing protein</fullName>
    </submittedName>
</protein>
<dbReference type="InterPro" id="IPR035965">
    <property type="entry name" value="PAS-like_dom_sf"/>
</dbReference>
<dbReference type="SMART" id="SM00052">
    <property type="entry name" value="EAL"/>
    <property type="match status" value="1"/>
</dbReference>
<accession>A0A5S4WCV1</accession>
<dbReference type="FunFam" id="3.30.70.270:FF:000001">
    <property type="entry name" value="Diguanylate cyclase domain protein"/>
    <property type="match status" value="1"/>
</dbReference>